<dbReference type="InterPro" id="IPR025238">
    <property type="entry name" value="DUF4184"/>
</dbReference>
<reference evidence="3" key="1">
    <citation type="journal article" date="2019" name="Int. J. Syst. Evol. Microbiol.">
        <title>The Global Catalogue of Microorganisms (GCM) 10K type strain sequencing project: providing services to taxonomists for standard genome sequencing and annotation.</title>
        <authorList>
            <consortium name="The Broad Institute Genomics Platform"/>
            <consortium name="The Broad Institute Genome Sequencing Center for Infectious Disease"/>
            <person name="Wu L."/>
            <person name="Ma J."/>
        </authorList>
    </citation>
    <scope>NUCLEOTIDE SEQUENCE [LARGE SCALE GENOMIC DNA]</scope>
    <source>
        <strain evidence="3">JCM 17687</strain>
    </source>
</reference>
<keyword evidence="1" id="KW-0472">Membrane</keyword>
<feature type="transmembrane region" description="Helical" evidence="1">
    <location>
        <begin position="212"/>
        <end position="231"/>
    </location>
</feature>
<comment type="caution">
    <text evidence="2">The sequence shown here is derived from an EMBL/GenBank/DDBJ whole genome shotgun (WGS) entry which is preliminary data.</text>
</comment>
<evidence type="ECO:0008006" key="4">
    <source>
        <dbReference type="Google" id="ProtNLM"/>
    </source>
</evidence>
<feature type="transmembrane region" description="Helical" evidence="1">
    <location>
        <begin position="146"/>
        <end position="165"/>
    </location>
</feature>
<keyword evidence="1" id="KW-0812">Transmembrane</keyword>
<protein>
    <recommendedName>
        <fullName evidence="4">DUF4184 family protein</fullName>
    </recommendedName>
</protein>
<feature type="transmembrane region" description="Helical" evidence="1">
    <location>
        <begin position="251"/>
        <end position="273"/>
    </location>
</feature>
<evidence type="ECO:0000256" key="1">
    <source>
        <dbReference type="SAM" id="Phobius"/>
    </source>
</evidence>
<name>A0ABP9J9Y7_9MICO</name>
<organism evidence="2 3">
    <name type="scientific">Terrabacter aeriphilus</name>
    <dbReference type="NCBI Taxonomy" id="515662"/>
    <lineage>
        <taxon>Bacteria</taxon>
        <taxon>Bacillati</taxon>
        <taxon>Actinomycetota</taxon>
        <taxon>Actinomycetes</taxon>
        <taxon>Micrococcales</taxon>
        <taxon>Intrasporangiaceae</taxon>
        <taxon>Terrabacter</taxon>
    </lineage>
</organism>
<dbReference type="EMBL" id="BAABIW010000011">
    <property type="protein sequence ID" value="GAA5025184.1"/>
    <property type="molecule type" value="Genomic_DNA"/>
</dbReference>
<keyword evidence="1" id="KW-1133">Transmembrane helix</keyword>
<dbReference type="Pfam" id="PF13803">
    <property type="entry name" value="DUF4184"/>
    <property type="match status" value="1"/>
</dbReference>
<sequence length="289" mass="30598">MPFTPSHAVVAIPLRRLGLPLAAAAVGAMAPDVAMFLPGLFAYRHTHSVTGVATTDLALGVVVVTTWWAVLRAPVIDVLPDAVRRNLRLDVPGWRSPRWWASVVAGVVVGSVTHVVWDAFTHAGRWGSELLPWLTTPVGPWPLTRWLQYLSGIGGLVGILAWWWAVQRRRRLEPAGAADRVTYRPSLAGRPGTTAAVPESARTTGARWLRTALRALPVAGGLCGLLLGVLTTGPDRAALVQVAPERLLVRAVVVGGLGVAVGLLALAGVWHVAVGPPRRRAVPAAEADG</sequence>
<proteinExistence type="predicted"/>
<keyword evidence="3" id="KW-1185">Reference proteome</keyword>
<evidence type="ECO:0000313" key="3">
    <source>
        <dbReference type="Proteomes" id="UP001500427"/>
    </source>
</evidence>
<feature type="transmembrane region" description="Helical" evidence="1">
    <location>
        <begin position="57"/>
        <end position="79"/>
    </location>
</feature>
<gene>
    <name evidence="2" type="ORF">GCM10023258_17960</name>
</gene>
<accession>A0ABP9J9Y7</accession>
<evidence type="ECO:0000313" key="2">
    <source>
        <dbReference type="EMBL" id="GAA5025184.1"/>
    </source>
</evidence>
<feature type="transmembrane region" description="Helical" evidence="1">
    <location>
        <begin position="17"/>
        <end position="37"/>
    </location>
</feature>
<dbReference type="RefSeq" id="WP_345507126.1">
    <property type="nucleotide sequence ID" value="NZ_BAABIW010000011.1"/>
</dbReference>
<dbReference type="Proteomes" id="UP001500427">
    <property type="component" value="Unassembled WGS sequence"/>
</dbReference>